<evidence type="ECO:0000256" key="7">
    <source>
        <dbReference type="ARBA" id="ARBA00022729"/>
    </source>
</evidence>
<dbReference type="InterPro" id="IPR005594">
    <property type="entry name" value="YadA_C"/>
</dbReference>
<comment type="similarity">
    <text evidence="3">Belongs to the autotransporter-2 (AT-2) (TC 1.B.40) family.</text>
</comment>
<organism evidence="16">
    <name type="scientific">Taylorella asinigenitalis 14/45</name>
    <dbReference type="NCBI Taxonomy" id="1091495"/>
    <lineage>
        <taxon>Bacteria</taxon>
        <taxon>Pseudomonadati</taxon>
        <taxon>Pseudomonadota</taxon>
        <taxon>Betaproteobacteria</taxon>
        <taxon>Burkholderiales</taxon>
        <taxon>Alcaligenaceae</taxon>
        <taxon>Taylorella</taxon>
    </lineage>
</organism>
<evidence type="ECO:0000256" key="5">
    <source>
        <dbReference type="ARBA" id="ARBA00022452"/>
    </source>
</evidence>
<feature type="region of interest" description="Disordered" evidence="11">
    <location>
        <begin position="1795"/>
        <end position="1833"/>
    </location>
</feature>
<dbReference type="InterPro" id="IPR008635">
    <property type="entry name" value="Coiled_stalk_dom"/>
</dbReference>
<evidence type="ECO:0000256" key="11">
    <source>
        <dbReference type="SAM" id="MobiDB-lite"/>
    </source>
</evidence>
<dbReference type="Pfam" id="PF05662">
    <property type="entry name" value="YadA_stalk"/>
    <property type="match status" value="2"/>
</dbReference>
<dbReference type="Pfam" id="PF05658">
    <property type="entry name" value="YadA_head"/>
    <property type="match status" value="5"/>
</dbReference>
<dbReference type="Pfam" id="PF03895">
    <property type="entry name" value="YadA_anchor"/>
    <property type="match status" value="1"/>
</dbReference>
<dbReference type="SUPFAM" id="SSF101967">
    <property type="entry name" value="Adhesin YadA, collagen-binding domain"/>
    <property type="match status" value="8"/>
</dbReference>
<dbReference type="InterPro" id="IPR008640">
    <property type="entry name" value="Adhesin_Head_dom"/>
</dbReference>
<dbReference type="Gene3D" id="3.30.1300.30">
    <property type="entry name" value="GSPII I/J protein-like"/>
    <property type="match status" value="1"/>
</dbReference>
<feature type="domain" description="Trimeric autotransporter adhesin YadA-like head" evidence="13">
    <location>
        <begin position="196"/>
        <end position="218"/>
    </location>
</feature>
<evidence type="ECO:0000313" key="16">
    <source>
        <dbReference type="EMBL" id="CCG20216.1"/>
    </source>
</evidence>
<dbReference type="InterPro" id="IPR024973">
    <property type="entry name" value="ESPR"/>
</dbReference>
<keyword evidence="5" id="KW-1134">Transmembrane beta strand</keyword>
<feature type="domain" description="ESPR" evidence="15">
    <location>
        <begin position="1"/>
        <end position="42"/>
    </location>
</feature>
<dbReference type="InterPro" id="IPR011049">
    <property type="entry name" value="Serralysin-like_metalloprot_C"/>
</dbReference>
<evidence type="ECO:0000259" key="13">
    <source>
        <dbReference type="Pfam" id="PF05658"/>
    </source>
</evidence>
<feature type="domain" description="Trimeric autotransporter adhesin YadA-like stalk" evidence="14">
    <location>
        <begin position="1043"/>
        <end position="1085"/>
    </location>
</feature>
<dbReference type="InterPro" id="IPR045584">
    <property type="entry name" value="Pilin-like"/>
</dbReference>
<dbReference type="GO" id="GO:0009279">
    <property type="term" value="C:cell outer membrane"/>
    <property type="evidence" value="ECO:0007669"/>
    <property type="project" value="UniProtKB-SubCell"/>
</dbReference>
<gene>
    <name evidence="16" type="ORF">KUM_1438</name>
</gene>
<evidence type="ECO:0000256" key="9">
    <source>
        <dbReference type="ARBA" id="ARBA00023136"/>
    </source>
</evidence>
<feature type="domain" description="Trimeric autotransporter adhesin YadA-like stalk" evidence="14">
    <location>
        <begin position="1419"/>
        <end position="1434"/>
    </location>
</feature>
<keyword evidence="9" id="KW-0472">Membrane</keyword>
<feature type="domain" description="Trimeric autotransporter adhesin YadA-like head" evidence="13">
    <location>
        <begin position="411"/>
        <end position="436"/>
    </location>
</feature>
<dbReference type="Gene3D" id="2.150.10.10">
    <property type="entry name" value="Serralysin-like metalloprotease, C-terminal"/>
    <property type="match status" value="7"/>
</dbReference>
<reference evidence="16" key="1">
    <citation type="journal article" date="2012" name="Vet. Microbiol.">
        <title>Comparative genomic analyses of the Taylorellae.</title>
        <authorList>
            <person name="Hauser H."/>
            <person name="Richter D.C."/>
            <person name="van Tonder A."/>
            <person name="Clark L."/>
            <person name="Preston A."/>
        </authorList>
    </citation>
    <scope>NUCLEOTIDE SEQUENCE</scope>
    <source>
        <strain evidence="16">14/45</strain>
    </source>
</reference>
<evidence type="ECO:0000259" key="15">
    <source>
        <dbReference type="Pfam" id="PF13018"/>
    </source>
</evidence>
<evidence type="ECO:0000256" key="2">
    <source>
        <dbReference type="ARBA" id="ARBA00004442"/>
    </source>
</evidence>
<dbReference type="RefSeq" id="WP_015552208.1">
    <property type="nucleotide sequence ID" value="NC_021033.1"/>
</dbReference>
<dbReference type="EMBL" id="HE681424">
    <property type="protein sequence ID" value="CCG20216.1"/>
    <property type="molecule type" value="Genomic_DNA"/>
</dbReference>
<proteinExistence type="inferred from homology"/>
<feature type="region of interest" description="Disordered" evidence="11">
    <location>
        <begin position="2116"/>
        <end position="2186"/>
    </location>
</feature>
<dbReference type="HOGENOM" id="CLU_229440_0_0_4"/>
<dbReference type="GO" id="GO:0009986">
    <property type="term" value="C:cell surface"/>
    <property type="evidence" value="ECO:0007669"/>
    <property type="project" value="UniProtKB-SubCell"/>
</dbReference>
<evidence type="ECO:0000256" key="3">
    <source>
        <dbReference type="ARBA" id="ARBA00005848"/>
    </source>
</evidence>
<name>I7ICA5_9BURK</name>
<protein>
    <submittedName>
        <fullName evidence="16">Putative adhesin/invasin</fullName>
    </submittedName>
</protein>
<evidence type="ECO:0000259" key="12">
    <source>
        <dbReference type="Pfam" id="PF03895"/>
    </source>
</evidence>
<dbReference type="GO" id="GO:0015031">
    <property type="term" value="P:protein transport"/>
    <property type="evidence" value="ECO:0007669"/>
    <property type="project" value="UniProtKB-KW"/>
</dbReference>
<keyword evidence="8" id="KW-0653">Protein transport</keyword>
<evidence type="ECO:0000256" key="4">
    <source>
        <dbReference type="ARBA" id="ARBA00022448"/>
    </source>
</evidence>
<evidence type="ECO:0000259" key="14">
    <source>
        <dbReference type="Pfam" id="PF05662"/>
    </source>
</evidence>
<feature type="region of interest" description="Disordered" evidence="11">
    <location>
        <begin position="1911"/>
        <end position="1938"/>
    </location>
</feature>
<feature type="domain" description="Trimeric autotransporter adhesin YadA-like C-terminal membrane anchor" evidence="12">
    <location>
        <begin position="2389"/>
        <end position="2449"/>
    </location>
</feature>
<feature type="domain" description="Trimeric autotransporter adhesin YadA-like head" evidence="13">
    <location>
        <begin position="752"/>
        <end position="776"/>
    </location>
</feature>
<dbReference type="Gene3D" id="2.20.70.140">
    <property type="match status" value="2"/>
</dbReference>
<dbReference type="SUPFAM" id="SSF54523">
    <property type="entry name" value="Pili subunits"/>
    <property type="match status" value="1"/>
</dbReference>
<dbReference type="CDD" id="cd12820">
    <property type="entry name" value="LbR_YadA-like"/>
    <property type="match status" value="4"/>
</dbReference>
<sequence>MNKFFKTVYNEVIGSWVAVSEITKTGGKKSKSSKTALAVLAIGSISVWGGVASGQVPSNEFKTDGAGNFVKDDSNTLTAVSDSIILGKNQKIGKTDYRVMKSIFIGSNNKFLIDYFSPTPLENLNALFLGNELEGGGSNQINIGYKNKIQDISQSVVIGRESNVENANEGAVALGIRANARNWDATAVGNAVSALGLYSNAFGWNTSAAGGRSTALGWRVDTNGEDSTGVGKGIIVDGDLSTILGTNSSLNSLRSHLHGSGSYIGSYEDLTKYLNKYTGYTFSDDLRRVKTKIDELNLPVGVSINSISTIWGSVFGDSNFSSGIMVNTFGADNINVGNKSSTYGSENILIGDSSNIFGSENKVYKTNSLAIGNNNYINSTKTISIGSNKANESNNSNREKIFLAGFDNVADNNNSMAWGFSNNAKVINSIAIGNNSTATYTTSSGELNLTTKHSVMALGNYAYADGGNAIGRWSIAKGLASTVYGSDIVALGSSTTAIGKSTTVSQNQAAALGDWNMVNSVGGSAVGWKNRVGSKILGGTFDESQFKNPDSIQPLVADGKYLHAFGSQNMITSASASGQDGKSIVLGDSNYLHGKHSVALGSSNKVNAKVTDDANTKYTEAETQNRVFMTAIGYDNTVTNSEAIAIGNKNLTSGNKSISIGTEAKATGQYTVAIGYKSEAKFQTASALGYLSDARTLDSVAIGFDATSSGTRGVTLGAYTVAGTDSATAVGPYAKAWGPASSSFGTYAFSRGYHSVAIGSRANTFGNAAIALGHNSKAVDTNATAIGHDAKALVWNSTAVGDLAEAWGESSLALGRNSKSYVAHAFSAGDANEVYGRFGGAFGYANKIYNHASFGFGSKNKVHSFSSMSLGTNNEITAQADRTFVLGRHITANHKNSVILGNRSSSKEASSVTGASIDGITVTGFIAGNAEYGVVSVGSAVGTEIFNSDNLLKGANSVSDKYKNQKNLVEYYSKVTQKQQELIQSKLAAEEDASDERKNEIIGSVSRDDAINALRDAGIEEPEWIAKLTAEELAAVRNIGPRQIVNVAAGAVSATSTDAINGSQLFAVAHKIIKEGVVINGNSGTAQTIKIGQTINVKGQTALTDNATDGGENIATKVDANGILIRLKKQLTNLESLTLVGNNKFDANGLTLSGGVKVLKTGINAGNKKITGVATPGADGDAVNLGYLNDKVDELTNGGFKYEGNTGGDQIVELGGKISIKGTAAWNSTDQGANISTNSATDGQLLIGLSKVLTGLTSAQFGDTTINGSGVTITGGPSLTKDGGLNANNKPITNIKPASDASPKNDAANVGYVQAEIGELKALGYILSDGKNPSDSIALGETLSFVGDDNITTTASNDGVAFALKKTLTGLTSVAIENGPTLNKDGLAFPNSGTSYGPNGLTVDTVVINNDGINAGGKKITGVADPTEDTDAANKRYVDGEVGKLGDKALTFGSNIADASGTKTITLKDGGTLNIKGADSNTDKSKFDDANIMTWLDGDTIRIGLNKELKLDSLKAQDPNNTNKTAEVKPDSIVFNGVDGKNGEDGKVVIKVKTDEPKDINDAPIDRITVNDNPLATLLDGFKFSGNDGKNIAITLNKVITIQGADLNSTWAQFDSGKNVMTKAEKDGDNIKYTVALKKSPEFESLTLAGTPADADAGTDAKPGKLTIQDGKMMDKIVASVSENEDTKGDPRIILNGRENDEIAKLGADEHGHGDFRLNDKNGDRRVVLSVNEISTDPANPDAPKKTAGELKIKNAENANVITASVDAEGDGHIKVTNGDTSKYSEIEHDGFAINDGVGTSKLGTKKDGSGGVENPESKKRRLTHNVSGPGVDTPVVEEVATLEDGLIFKDNTTNGKAAVKLNNSVRIAGAAGNNKWEDFDGGENIMTKIEDGPGGEKVIRIAMKKDLKLTNGEFGGPNEDGTDGKDGNVTVTSGDGDSTVEIKPDVIIFKGVDGKPGENGQPGEKGDAGITMTLNGKPGVDGEDGITRIILTDKDGNEVDQGATLKDGFLFGANAGDGNPEKNPVANTLNSRVNISGHKDNTKWDEFDEGSNIMTKVTQDPDTKETTITVAMKKDLALDNLTIGKAGKDGQPGKDGKVEIINKDGEKTIVINAAKDPKDPNSIGPEIAVKDPSNGDGSKLTPGGLEITKKPEGSDDPSTSIISVEPKGEPGLGDEPDSTKPRITLTTGEGENAVKESIATLNDGLGFKGDGDKVINKKLNNTLDIVGGEKDETKLSATKDKNIGVIVEEQGEGNDKKQVLAVRLAKNLKGLQSAEFKPLDKDGNDSGKSINIDSNGVTVAKGDDKATFDERGLKVGENGPQFTKDGISAAGLTINDVAPGVKPTDAAQFGQVSDMLAATKRELKGDIEKRYQDASAGTASAIAVASLPQAYEPGQSVVGVAGGTHEGHTALSVGVSSVSDNGKWILKGNVTGNGRGQISAGVGAGYAWK</sequence>
<dbReference type="Pfam" id="PF13018">
    <property type="entry name" value="ESPR"/>
    <property type="match status" value="1"/>
</dbReference>
<keyword evidence="10" id="KW-0998">Cell outer membrane</keyword>
<dbReference type="KEGG" id="tat:KUM_1438"/>
<dbReference type="Gene3D" id="1.20.5.170">
    <property type="match status" value="1"/>
</dbReference>
<evidence type="ECO:0000256" key="6">
    <source>
        <dbReference type="ARBA" id="ARBA00022692"/>
    </source>
</evidence>
<keyword evidence="7" id="KW-0732">Signal</keyword>
<feature type="domain" description="Trimeric autotransporter adhesin YadA-like head" evidence="13">
    <location>
        <begin position="653"/>
        <end position="678"/>
    </location>
</feature>
<evidence type="ECO:0000256" key="8">
    <source>
        <dbReference type="ARBA" id="ARBA00022927"/>
    </source>
</evidence>
<comment type="subcellular location">
    <subcellularLocation>
        <location evidence="2">Cell outer membrane</location>
    </subcellularLocation>
    <subcellularLocation>
        <location evidence="1">Cell surface</location>
    </subcellularLocation>
</comment>
<evidence type="ECO:0000256" key="1">
    <source>
        <dbReference type="ARBA" id="ARBA00004241"/>
    </source>
</evidence>
<feature type="domain" description="Trimeric autotransporter adhesin YadA-like head" evidence="13">
    <location>
        <begin position="796"/>
        <end position="818"/>
    </location>
</feature>
<keyword evidence="6" id="KW-0812">Transmembrane</keyword>
<keyword evidence="4" id="KW-0813">Transport</keyword>
<accession>I7ICA5</accession>
<dbReference type="Gene3D" id="2.60.40.4050">
    <property type="match status" value="1"/>
</dbReference>
<evidence type="ECO:0000256" key="10">
    <source>
        <dbReference type="ARBA" id="ARBA00023237"/>
    </source>
</evidence>
<dbReference type="BioCyc" id="TASI1091495:G13GE-1431-MONOMER"/>